<proteinExistence type="predicted"/>
<reference evidence="2 3" key="1">
    <citation type="submission" date="2019-01" db="EMBL/GenBank/DDBJ databases">
        <authorList>
            <person name="Chen W.-M."/>
        </authorList>
    </citation>
    <scope>NUCLEOTIDE SEQUENCE [LARGE SCALE GENOMIC DNA]</scope>
    <source>
        <strain evidence="2 3">ICH-3</strain>
    </source>
</reference>
<keyword evidence="3" id="KW-1185">Reference proteome</keyword>
<evidence type="ECO:0000256" key="1">
    <source>
        <dbReference type="SAM" id="Phobius"/>
    </source>
</evidence>
<sequence length="148" mass="15799">MTWHPPTPTRAPRRRHARGMGLIDALIALALLAFGLLGMTRMQTSLVRQTTESQTRLTAAQLGDELLSTVLVDVGNAGCYTLPDAGDCASVAARERAEDWETRVAGALPGDVEATSALADGQFTVTITWTGKDSGDTRTLEATTDVRE</sequence>
<comment type="caution">
    <text evidence="2">The sequence shown here is derived from an EMBL/GenBank/DDBJ whole genome shotgun (WGS) entry which is preliminary data.</text>
</comment>
<accession>A0A437JVL1</accession>
<dbReference type="EMBL" id="SACT01000003">
    <property type="protein sequence ID" value="RVT51432.1"/>
    <property type="molecule type" value="Genomic_DNA"/>
</dbReference>
<dbReference type="Proteomes" id="UP000288178">
    <property type="component" value="Unassembled WGS sequence"/>
</dbReference>
<evidence type="ECO:0000313" key="2">
    <source>
        <dbReference type="EMBL" id="RVT51432.1"/>
    </source>
</evidence>
<name>A0A437JVL1_9BURK</name>
<gene>
    <name evidence="2" type="ORF">ENE75_11430</name>
</gene>
<keyword evidence="1" id="KW-0812">Transmembrane</keyword>
<protein>
    <submittedName>
        <fullName evidence="2">Pilus assembly protein PilV</fullName>
    </submittedName>
</protein>
<feature type="transmembrane region" description="Helical" evidence="1">
    <location>
        <begin position="20"/>
        <end position="39"/>
    </location>
</feature>
<evidence type="ECO:0000313" key="3">
    <source>
        <dbReference type="Proteomes" id="UP000288178"/>
    </source>
</evidence>
<organism evidence="2 3">
    <name type="scientific">Rubrivivax albus</name>
    <dbReference type="NCBI Taxonomy" id="2499835"/>
    <lineage>
        <taxon>Bacteria</taxon>
        <taxon>Pseudomonadati</taxon>
        <taxon>Pseudomonadota</taxon>
        <taxon>Betaproteobacteria</taxon>
        <taxon>Burkholderiales</taxon>
        <taxon>Sphaerotilaceae</taxon>
        <taxon>Rubrivivax</taxon>
    </lineage>
</organism>
<keyword evidence="1" id="KW-0472">Membrane</keyword>
<keyword evidence="1" id="KW-1133">Transmembrane helix</keyword>
<dbReference type="AlphaFoldDB" id="A0A437JVL1"/>
<dbReference type="RefSeq" id="WP_128198433.1">
    <property type="nucleotide sequence ID" value="NZ_SACT01000003.1"/>
</dbReference>